<organism evidence="2">
    <name type="scientific">marine metagenome</name>
    <dbReference type="NCBI Taxonomy" id="408172"/>
    <lineage>
        <taxon>unclassified sequences</taxon>
        <taxon>metagenomes</taxon>
        <taxon>ecological metagenomes</taxon>
    </lineage>
</organism>
<feature type="transmembrane region" description="Helical" evidence="1">
    <location>
        <begin position="144"/>
        <end position="162"/>
    </location>
</feature>
<accession>A0A382TQX9</accession>
<sequence length="191" mass="20074">PGLLDLPPWSPVPIIGAMLVLSLVVETLRFRSPSFALFFGKSFGSMLRAEETTKLTGATYVFGGSFLCSLIALQGPVASAAAFLGLSIFILGDAAAALVGKAIGRIRIGDKTLEGSLGCFALCVFLAAVVFPRLPAFTDVWGELPLLHVVVLSALVAVLELFPIRLGRVVLNDNLYVPVVTTLVALALHPA</sequence>
<feature type="transmembrane region" description="Helical" evidence="1">
    <location>
        <begin position="52"/>
        <end position="73"/>
    </location>
</feature>
<keyword evidence="1" id="KW-0812">Transmembrane</keyword>
<keyword evidence="1" id="KW-1133">Transmembrane helix</keyword>
<keyword evidence="1" id="KW-0472">Membrane</keyword>
<dbReference type="PANTHER" id="PTHR31303">
    <property type="entry name" value="CTP-DEPENDENT DIACYLGLYCEROL KINASE 1"/>
    <property type="match status" value="1"/>
</dbReference>
<protein>
    <recommendedName>
        <fullName evidence="3">Phosphatidate cytidylyltransferase</fullName>
    </recommendedName>
</protein>
<dbReference type="GO" id="GO:0004143">
    <property type="term" value="F:ATP-dependent diacylglycerol kinase activity"/>
    <property type="evidence" value="ECO:0007669"/>
    <property type="project" value="InterPro"/>
</dbReference>
<feature type="transmembrane region" description="Helical" evidence="1">
    <location>
        <begin position="79"/>
        <end position="100"/>
    </location>
</feature>
<dbReference type="EMBL" id="UINC01138511">
    <property type="protein sequence ID" value="SVD24496.1"/>
    <property type="molecule type" value="Genomic_DNA"/>
</dbReference>
<dbReference type="PANTHER" id="PTHR31303:SF1">
    <property type="entry name" value="CTP-DEPENDENT DIACYLGLYCEROL KINASE 1"/>
    <property type="match status" value="1"/>
</dbReference>
<gene>
    <name evidence="2" type="ORF">METZ01_LOCUS377350</name>
</gene>
<reference evidence="2" key="1">
    <citation type="submission" date="2018-05" db="EMBL/GenBank/DDBJ databases">
        <authorList>
            <person name="Lanie J.A."/>
            <person name="Ng W.-L."/>
            <person name="Kazmierczak K.M."/>
            <person name="Andrzejewski T.M."/>
            <person name="Davidsen T.M."/>
            <person name="Wayne K.J."/>
            <person name="Tettelin H."/>
            <person name="Glass J.I."/>
            <person name="Rusch D."/>
            <person name="Podicherti R."/>
            <person name="Tsui H.-C.T."/>
            <person name="Winkler M.E."/>
        </authorList>
    </citation>
    <scope>NUCLEOTIDE SEQUENCE</scope>
</reference>
<name>A0A382TQX9_9ZZZZ</name>
<dbReference type="AlphaFoldDB" id="A0A382TQX9"/>
<dbReference type="InterPro" id="IPR037997">
    <property type="entry name" value="Dgk1-like"/>
</dbReference>
<feature type="transmembrane region" description="Helical" evidence="1">
    <location>
        <begin position="12"/>
        <end position="31"/>
    </location>
</feature>
<feature type="transmembrane region" description="Helical" evidence="1">
    <location>
        <begin position="112"/>
        <end position="132"/>
    </location>
</feature>
<evidence type="ECO:0000256" key="1">
    <source>
        <dbReference type="SAM" id="Phobius"/>
    </source>
</evidence>
<feature type="non-terminal residue" evidence="2">
    <location>
        <position position="1"/>
    </location>
</feature>
<evidence type="ECO:0008006" key="3">
    <source>
        <dbReference type="Google" id="ProtNLM"/>
    </source>
</evidence>
<evidence type="ECO:0000313" key="2">
    <source>
        <dbReference type="EMBL" id="SVD24496.1"/>
    </source>
</evidence>
<proteinExistence type="predicted"/>